<reference evidence="1" key="1">
    <citation type="submission" date="2014-09" db="EMBL/GenBank/DDBJ databases">
        <title>Genome sequence of the luminous mushroom Mycena chlorophos for searching fungal bioluminescence genes.</title>
        <authorList>
            <person name="Tanaka Y."/>
            <person name="Kasuga D."/>
            <person name="Oba Y."/>
            <person name="Hase S."/>
            <person name="Sato K."/>
            <person name="Oba Y."/>
            <person name="Sakakibara Y."/>
        </authorList>
    </citation>
    <scope>NUCLEOTIDE SEQUENCE</scope>
</reference>
<gene>
    <name evidence="1" type="ORF">MCHLO_10398</name>
</gene>
<name>A0ABQ0LQQ1_MYCCL</name>
<evidence type="ECO:0000313" key="2">
    <source>
        <dbReference type="Proteomes" id="UP000815677"/>
    </source>
</evidence>
<keyword evidence="2" id="KW-1185">Reference proteome</keyword>
<sequence length="413" mass="45013">MTGAIGCGYPLLDPPQASSRRRPVQLGDVGILDGRGFRALFNLFANDPAREAELRVPSWFEVFPANLKPATVTTQIPPRTSYEAPGVIRRECEPGSMSWDIKASKGSLLVLPHGGSIESFEDPAAIKQLVAPHAKAFYEFFIYRCDLEYTDLFVVTSIARAPTGVIVVNPSQYPPIVGSGPRVDVSWDPADLGSEPRIGPPNTYASTLSCWCRKPACARSAPALADSPADADADWDPDTAIYLNAITIIARSDAELYSGPGLQYAFTSLAELRKQQDNSHCGLRSLLQQICQCIPGYRKRELYIGSGPVNRLAYCDPPVWVAKELFRRHKKLQIVMVATEDWADHGLADLVKNMELDSRVNVKRVVGKPEVAFLDMSAPATGIQVASPKTRSVGLGARLLRLLRLGTGRSGPP</sequence>
<evidence type="ECO:0000313" key="1">
    <source>
        <dbReference type="EMBL" id="GAT53450.1"/>
    </source>
</evidence>
<dbReference type="Proteomes" id="UP000815677">
    <property type="component" value="Unassembled WGS sequence"/>
</dbReference>
<accession>A0ABQ0LQQ1</accession>
<proteinExistence type="predicted"/>
<organism evidence="1 2">
    <name type="scientific">Mycena chlorophos</name>
    <name type="common">Agaric fungus</name>
    <name type="synonym">Agaricus chlorophos</name>
    <dbReference type="NCBI Taxonomy" id="658473"/>
    <lineage>
        <taxon>Eukaryota</taxon>
        <taxon>Fungi</taxon>
        <taxon>Dikarya</taxon>
        <taxon>Basidiomycota</taxon>
        <taxon>Agaricomycotina</taxon>
        <taxon>Agaricomycetes</taxon>
        <taxon>Agaricomycetidae</taxon>
        <taxon>Agaricales</taxon>
        <taxon>Marasmiineae</taxon>
        <taxon>Mycenaceae</taxon>
        <taxon>Mycena</taxon>
    </lineage>
</organism>
<protein>
    <submittedName>
        <fullName evidence="1">Uncharacterized protein</fullName>
    </submittedName>
</protein>
<dbReference type="EMBL" id="DF848327">
    <property type="protein sequence ID" value="GAT53450.1"/>
    <property type="molecule type" value="Genomic_DNA"/>
</dbReference>